<evidence type="ECO:0000313" key="3">
    <source>
        <dbReference type="Proteomes" id="UP000196521"/>
    </source>
</evidence>
<keyword evidence="3" id="KW-1185">Reference proteome</keyword>
<comment type="caution">
    <text evidence="2">The sequence shown here is derived from an EMBL/GenBank/DDBJ whole genome shotgun (WGS) entry which is preliminary data.</text>
</comment>
<organism evidence="2 3">
    <name type="scientific">Planktothrix rubescens CCAP 1459/22</name>
    <dbReference type="NCBI Taxonomy" id="329571"/>
    <lineage>
        <taxon>Bacteria</taxon>
        <taxon>Bacillati</taxon>
        <taxon>Cyanobacteriota</taxon>
        <taxon>Cyanophyceae</taxon>
        <taxon>Oscillatoriophycideae</taxon>
        <taxon>Oscillatoriales</taxon>
        <taxon>Microcoleaceae</taxon>
        <taxon>Planktothrix</taxon>
    </lineage>
</organism>
<dbReference type="EMBL" id="CZCZ02000002">
    <property type="protein sequence ID" value="CAC5339732.1"/>
    <property type="molecule type" value="Genomic_DNA"/>
</dbReference>
<name>A0A6J7ZF50_PLARU</name>
<gene>
    <name evidence="1" type="ORF">PLAN_MP20004</name>
    <name evidence="2" type="ORF">PLAN_MP30008</name>
</gene>
<reference evidence="2 3" key="1">
    <citation type="submission" date="2020-05" db="EMBL/GenBank/DDBJ databases">
        <authorList>
            <consortium name="Genoscope - CEA"/>
            <person name="William W."/>
        </authorList>
    </citation>
    <scope>NUCLEOTIDE SEQUENCE [LARGE SCALE GENOMIC DNA]</scope>
    <source>
        <strain evidence="3">7821</strain>
        <strain evidence="2">PCC 7821</strain>
    </source>
</reference>
<dbReference type="Proteomes" id="UP000196521">
    <property type="component" value="Unassembled WGS sequence"/>
</dbReference>
<dbReference type="GeneID" id="77290619"/>
<proteinExistence type="predicted"/>
<protein>
    <submittedName>
        <fullName evidence="2">Uncharacterized protein</fullName>
    </submittedName>
</protein>
<evidence type="ECO:0000313" key="1">
    <source>
        <dbReference type="EMBL" id="CAC5339690.1"/>
    </source>
</evidence>
<sequence>METKQTQTKLNLDIDVDVVIERLQLDGVFECDRIPQHLVKQALSKWLSKIEDSINNEPDWWIRQFESKAFKSSIESFLDDYSQDSEGIEQSEDSEKDIEFAALS</sequence>
<accession>A0A6J7ZF50</accession>
<dbReference type="EMBL" id="CZCZ02000001">
    <property type="protein sequence ID" value="CAC5339690.1"/>
    <property type="molecule type" value="Genomic_DNA"/>
</dbReference>
<dbReference type="AlphaFoldDB" id="A0A6J7ZF50"/>
<evidence type="ECO:0000313" key="2">
    <source>
        <dbReference type="EMBL" id="CAC5339732.1"/>
    </source>
</evidence>
<dbReference type="RefSeq" id="WP_087882273.1">
    <property type="nucleotide sequence ID" value="NZ_CZCZ02000001.1"/>
</dbReference>